<dbReference type="InterPro" id="IPR032675">
    <property type="entry name" value="LRR_dom_sf"/>
</dbReference>
<dbReference type="EMBL" id="JBEFKJ010000016">
    <property type="protein sequence ID" value="KAL2041851.1"/>
    <property type="molecule type" value="Genomic_DNA"/>
</dbReference>
<dbReference type="PANTHER" id="PTHR34755">
    <property type="entry name" value="SERINE/ARGININE REPETITIVE MATRIX PROTEIN 3-RELATED"/>
    <property type="match status" value="1"/>
</dbReference>
<feature type="compositionally biased region" description="Basic residues" evidence="1">
    <location>
        <begin position="10"/>
        <end position="24"/>
    </location>
</feature>
<comment type="caution">
    <text evidence="2">The sequence shown here is derived from an EMBL/GenBank/DDBJ whole genome shotgun (WGS) entry which is preliminary data.</text>
</comment>
<feature type="region of interest" description="Disordered" evidence="1">
    <location>
        <begin position="545"/>
        <end position="683"/>
    </location>
</feature>
<gene>
    <name evidence="2" type="ORF">N7G274_005636</name>
</gene>
<feature type="region of interest" description="Disordered" evidence="1">
    <location>
        <begin position="705"/>
        <end position="739"/>
    </location>
</feature>
<feature type="compositionally biased region" description="Acidic residues" evidence="1">
    <location>
        <begin position="660"/>
        <end position="670"/>
    </location>
</feature>
<protein>
    <recommendedName>
        <fullName evidence="4">F-box domain-containing protein</fullName>
    </recommendedName>
</protein>
<dbReference type="SUPFAM" id="SSF52047">
    <property type="entry name" value="RNI-like"/>
    <property type="match status" value="1"/>
</dbReference>
<feature type="compositionally biased region" description="Acidic residues" evidence="1">
    <location>
        <begin position="708"/>
        <end position="733"/>
    </location>
</feature>
<accession>A0ABR4AAD7</accession>
<feature type="compositionally biased region" description="Basic and acidic residues" evidence="1">
    <location>
        <begin position="546"/>
        <end position="559"/>
    </location>
</feature>
<evidence type="ECO:0000313" key="2">
    <source>
        <dbReference type="EMBL" id="KAL2041851.1"/>
    </source>
</evidence>
<dbReference type="Proteomes" id="UP001590950">
    <property type="component" value="Unassembled WGS sequence"/>
</dbReference>
<dbReference type="PANTHER" id="PTHR34755:SF4">
    <property type="entry name" value="F-BOX DOMAIN-CONTAINING PROTEIN"/>
    <property type="match status" value="1"/>
</dbReference>
<feature type="compositionally biased region" description="Basic residues" evidence="1">
    <location>
        <begin position="83"/>
        <end position="92"/>
    </location>
</feature>
<dbReference type="InterPro" id="IPR052109">
    <property type="entry name" value="SRRM_Domain-Containing"/>
</dbReference>
<sequence length="739" mass="83895">MAGTTLRPRPAQHRSKPFRNRTARQHISYREQTTDSDEPDQFVSENDSDPKSSQPLSRIAPPPVPQTKAKASRKRKSVDPGHRRLLTRKVKTSHTSFNAKHHGDPGIQLTGKKMPWQTLPYHIWLSIFDYASRPLIGETFQPMPSINWLLNVALCCKAFTEPALSTLYYSPPLSPPTRAYSLLERLATQTGTSTFNYKAKIRYLDLEASSILLHKYAGQDPVDLGAFVAFTPQLRGIGIHLISDNPKLRKAVRIPRSTNGKAAYQQSLFAALEEYKVTLQEWTWNFFLAWQTIPLHQLKEIHETAPFQSLRHISFVNYEGGAECKMKHHGELLAEALDILPKLESVSFRTCSIVSDRLLSLIPANLQTLEVVDCALLKSPALNIYLSTKGRNLKRLTLDHNSSLNLSFLASLAKDCPKLEHLRMDLRYFNSFVTVKDSDPRYDVLFAETEKPSWPSSLRSLELYHLRKWSLEMAQIFFSSLTEAAKSLLNLRQLRIKASLEASGWRDRVEFRDKFTGRLRRIYLRKSSPPNSNFRSIQAFKASKRQHNDEWRKGLEKKLSTASRTTTRSSGRHKAREISSHVDNTQNAAEKEDSDSDIPLVTAPKAVLEGSDGDAPIVKVRRSRRVRPQMTDIRMMSENSPGGLKASSRRRRQKGPGDSSSEDSALEEDVVGPISRSHSDDEEDELYIQGLCEVVDVLIDNLRPTEEQLNEDDFLDEEASGDEDWNGDDDMIGDDPYAW</sequence>
<reference evidence="2 3" key="1">
    <citation type="submission" date="2024-09" db="EMBL/GenBank/DDBJ databases">
        <title>Rethinking Asexuality: The Enigmatic Case of Functional Sexual Genes in Lepraria (Stereocaulaceae).</title>
        <authorList>
            <person name="Doellman M."/>
            <person name="Sun Y."/>
            <person name="Barcenas-Pena A."/>
            <person name="Lumbsch H.T."/>
            <person name="Grewe F."/>
        </authorList>
    </citation>
    <scope>NUCLEOTIDE SEQUENCE [LARGE SCALE GENOMIC DNA]</scope>
    <source>
        <strain evidence="2 3">Mercado 3170</strain>
    </source>
</reference>
<proteinExistence type="predicted"/>
<feature type="region of interest" description="Disordered" evidence="1">
    <location>
        <begin position="1"/>
        <end position="108"/>
    </location>
</feature>
<keyword evidence="3" id="KW-1185">Reference proteome</keyword>
<organism evidence="2 3">
    <name type="scientific">Stereocaulon virgatum</name>
    <dbReference type="NCBI Taxonomy" id="373712"/>
    <lineage>
        <taxon>Eukaryota</taxon>
        <taxon>Fungi</taxon>
        <taxon>Dikarya</taxon>
        <taxon>Ascomycota</taxon>
        <taxon>Pezizomycotina</taxon>
        <taxon>Lecanoromycetes</taxon>
        <taxon>OSLEUM clade</taxon>
        <taxon>Lecanoromycetidae</taxon>
        <taxon>Lecanorales</taxon>
        <taxon>Lecanorineae</taxon>
        <taxon>Stereocaulaceae</taxon>
        <taxon>Stereocaulon</taxon>
    </lineage>
</organism>
<feature type="compositionally biased region" description="Low complexity" evidence="1">
    <location>
        <begin position="560"/>
        <end position="569"/>
    </location>
</feature>
<dbReference type="Gene3D" id="3.80.10.10">
    <property type="entry name" value="Ribonuclease Inhibitor"/>
    <property type="match status" value="1"/>
</dbReference>
<evidence type="ECO:0008006" key="4">
    <source>
        <dbReference type="Google" id="ProtNLM"/>
    </source>
</evidence>
<name>A0ABR4AAD7_9LECA</name>
<evidence type="ECO:0000256" key="1">
    <source>
        <dbReference type="SAM" id="MobiDB-lite"/>
    </source>
</evidence>
<evidence type="ECO:0000313" key="3">
    <source>
        <dbReference type="Proteomes" id="UP001590950"/>
    </source>
</evidence>